<dbReference type="RefSeq" id="WP_138618897.1">
    <property type="nucleotide sequence ID" value="NZ_VCAO01000007.1"/>
</dbReference>
<dbReference type="PROSITE" id="PS50930">
    <property type="entry name" value="HTH_LYTTR"/>
    <property type="match status" value="1"/>
</dbReference>
<comment type="caution">
    <text evidence="4">The sequence shown here is derived from an EMBL/GenBank/DDBJ whole genome shotgun (WGS) entry which is preliminary data.</text>
</comment>
<feature type="domain" description="HTH LytTR-type" evidence="3">
    <location>
        <begin position="176"/>
        <end position="265"/>
    </location>
</feature>
<evidence type="ECO:0000259" key="3">
    <source>
        <dbReference type="PROSITE" id="PS50930"/>
    </source>
</evidence>
<gene>
    <name evidence="4" type="ORF">FEV51_11025</name>
</gene>
<dbReference type="Gene3D" id="2.40.50.1020">
    <property type="entry name" value="LytTr DNA-binding domain"/>
    <property type="match status" value="1"/>
</dbReference>
<keyword evidence="5" id="KW-1185">Reference proteome</keyword>
<feature type="compositionally biased region" description="Low complexity" evidence="1">
    <location>
        <begin position="144"/>
        <end position="164"/>
    </location>
</feature>
<dbReference type="SMART" id="SM00850">
    <property type="entry name" value="LytTR"/>
    <property type="match status" value="1"/>
</dbReference>
<dbReference type="Proteomes" id="UP000309668">
    <property type="component" value="Unassembled WGS sequence"/>
</dbReference>
<feature type="region of interest" description="Disordered" evidence="1">
    <location>
        <begin position="143"/>
        <end position="164"/>
    </location>
</feature>
<accession>A0A5S3P1L9</accession>
<dbReference type="AlphaFoldDB" id="A0A5S3P1L9"/>
<reference evidence="4 5" key="1">
    <citation type="submission" date="2019-05" db="EMBL/GenBank/DDBJ databases">
        <title>Erythrobacter marisflavi sp. nov., isolated from isolated from water of an estuary environment.</title>
        <authorList>
            <person name="Yoon J.-H."/>
        </authorList>
    </citation>
    <scope>NUCLEOTIDE SEQUENCE [LARGE SCALE GENOMIC DNA]</scope>
    <source>
        <strain evidence="4 5">KEM-5</strain>
    </source>
</reference>
<dbReference type="GO" id="GO:0003677">
    <property type="term" value="F:DNA binding"/>
    <property type="evidence" value="ECO:0007669"/>
    <property type="project" value="InterPro"/>
</dbReference>
<feature type="transmembrane region" description="Helical" evidence="2">
    <location>
        <begin position="47"/>
        <end position="68"/>
    </location>
</feature>
<keyword evidence="2" id="KW-0472">Membrane</keyword>
<evidence type="ECO:0000256" key="2">
    <source>
        <dbReference type="SAM" id="Phobius"/>
    </source>
</evidence>
<proteinExistence type="predicted"/>
<feature type="transmembrane region" description="Helical" evidence="2">
    <location>
        <begin position="120"/>
        <end position="137"/>
    </location>
</feature>
<dbReference type="Pfam" id="PF04397">
    <property type="entry name" value="LytTR"/>
    <property type="match status" value="1"/>
</dbReference>
<keyword evidence="2" id="KW-1133">Transmembrane helix</keyword>
<evidence type="ECO:0000313" key="4">
    <source>
        <dbReference type="EMBL" id="TMM46567.1"/>
    </source>
</evidence>
<evidence type="ECO:0000313" key="5">
    <source>
        <dbReference type="Proteomes" id="UP000309668"/>
    </source>
</evidence>
<organism evidence="4 5">
    <name type="scientific">Qipengyuania marisflavi</name>
    <dbReference type="NCBI Taxonomy" id="2486356"/>
    <lineage>
        <taxon>Bacteria</taxon>
        <taxon>Pseudomonadati</taxon>
        <taxon>Pseudomonadota</taxon>
        <taxon>Alphaproteobacteria</taxon>
        <taxon>Sphingomonadales</taxon>
        <taxon>Erythrobacteraceae</taxon>
        <taxon>Qipengyuania</taxon>
    </lineage>
</organism>
<feature type="transmembrane region" description="Helical" evidence="2">
    <location>
        <begin position="20"/>
        <end position="41"/>
    </location>
</feature>
<feature type="transmembrane region" description="Helical" evidence="2">
    <location>
        <begin position="80"/>
        <end position="100"/>
    </location>
</feature>
<name>A0A5S3P1L9_9SPHN</name>
<dbReference type="OrthoDB" id="7028951at2"/>
<dbReference type="InterPro" id="IPR007492">
    <property type="entry name" value="LytTR_DNA-bd_dom"/>
</dbReference>
<sequence length="265" mass="28641">MSDLAPSPKARFARKLMIDLAIMLGVGLVLALIGPFGSFATPFGWRIVYWTGLAVAGYMLYQPIGTVILRLAPKLDLPEWFLWIVTVLVATVPMAILVWVSGQLPGPIRAPSLETALLHYFNVLIIGALITLMFNNLGTRAKPAPDTASEPAAPEAPAVTPAGPAFLDRLPRQLGSELIALEMEDHYVRAHTAVGSELILMRMRDAVSELDGLEGAQVHRSWWVARGAVQGVRRAGRNVRLALAGGLEAPVSRSAAPDLKAQGWW</sequence>
<keyword evidence="2" id="KW-0812">Transmembrane</keyword>
<evidence type="ECO:0000256" key="1">
    <source>
        <dbReference type="SAM" id="MobiDB-lite"/>
    </source>
</evidence>
<protein>
    <submittedName>
        <fullName evidence="4">LytTR family transcriptional regulator</fullName>
    </submittedName>
</protein>
<dbReference type="EMBL" id="VCAO01000007">
    <property type="protein sequence ID" value="TMM46567.1"/>
    <property type="molecule type" value="Genomic_DNA"/>
</dbReference>